<sequence length="423" mass="48468">MERPILPLELLDLTIEHFSNDRATLLAASLTCRSFHQICQRILFTAYRLSTRKAEDDPLSPPQRLLRTLETSQRLALCMHTLIVGDVSDKGNLTAQNRLFDECRRPLSLVYACAKNLKRLEINAPLSTRGWSAIPIQSGLHRHLGQILSITHLSLRNVHTVWLSWLSTFPKLEELCMERVSFTSNSRLERRFDAGSFPISPKRIRLSLSQRSLDQFLHWICSNPNKFNLESLEELSAAPDSRTYSIQSVTLYHLSRLPTKVHTTLQRLECSLIGSLNAPSLNTNSCMDLSQLSNLRFIHIDYTVHAQWQSLLLPYEALAAFAGWLEGAKFCPNLKVMTIRLKTSPHLQAIPELATILEDILVEFNIETINLIFDDKYLENPEAPHIVLEQLKGQFPRLKNLERFNLTLATPARKTQFPSYYDR</sequence>
<keyword evidence="2" id="KW-1185">Reference proteome</keyword>
<evidence type="ECO:0008006" key="3">
    <source>
        <dbReference type="Google" id="ProtNLM"/>
    </source>
</evidence>
<dbReference type="AlphaFoldDB" id="A0A5C3L635"/>
<accession>A0A5C3L635</accession>
<gene>
    <name evidence="1" type="ORF">FA15DRAFT_665184</name>
</gene>
<organism evidence="1 2">
    <name type="scientific">Coprinopsis marcescibilis</name>
    <name type="common">Agaric fungus</name>
    <name type="synonym">Psathyrella marcescibilis</name>
    <dbReference type="NCBI Taxonomy" id="230819"/>
    <lineage>
        <taxon>Eukaryota</taxon>
        <taxon>Fungi</taxon>
        <taxon>Dikarya</taxon>
        <taxon>Basidiomycota</taxon>
        <taxon>Agaricomycotina</taxon>
        <taxon>Agaricomycetes</taxon>
        <taxon>Agaricomycetidae</taxon>
        <taxon>Agaricales</taxon>
        <taxon>Agaricineae</taxon>
        <taxon>Psathyrellaceae</taxon>
        <taxon>Coprinopsis</taxon>
    </lineage>
</organism>
<dbReference type="EMBL" id="ML210155">
    <property type="protein sequence ID" value="TFK28489.1"/>
    <property type="molecule type" value="Genomic_DNA"/>
</dbReference>
<evidence type="ECO:0000313" key="2">
    <source>
        <dbReference type="Proteomes" id="UP000307440"/>
    </source>
</evidence>
<protein>
    <recommendedName>
        <fullName evidence="3">F-box domain-containing protein</fullName>
    </recommendedName>
</protein>
<evidence type="ECO:0000313" key="1">
    <source>
        <dbReference type="EMBL" id="TFK28489.1"/>
    </source>
</evidence>
<dbReference type="OrthoDB" id="2789810at2759"/>
<name>A0A5C3L635_COPMA</name>
<proteinExistence type="predicted"/>
<dbReference type="Proteomes" id="UP000307440">
    <property type="component" value="Unassembled WGS sequence"/>
</dbReference>
<reference evidence="1 2" key="1">
    <citation type="journal article" date="2019" name="Nat. Ecol. Evol.">
        <title>Megaphylogeny resolves global patterns of mushroom evolution.</title>
        <authorList>
            <person name="Varga T."/>
            <person name="Krizsan K."/>
            <person name="Foldi C."/>
            <person name="Dima B."/>
            <person name="Sanchez-Garcia M."/>
            <person name="Sanchez-Ramirez S."/>
            <person name="Szollosi G.J."/>
            <person name="Szarkandi J.G."/>
            <person name="Papp V."/>
            <person name="Albert L."/>
            <person name="Andreopoulos W."/>
            <person name="Angelini C."/>
            <person name="Antonin V."/>
            <person name="Barry K.W."/>
            <person name="Bougher N.L."/>
            <person name="Buchanan P."/>
            <person name="Buyck B."/>
            <person name="Bense V."/>
            <person name="Catcheside P."/>
            <person name="Chovatia M."/>
            <person name="Cooper J."/>
            <person name="Damon W."/>
            <person name="Desjardin D."/>
            <person name="Finy P."/>
            <person name="Geml J."/>
            <person name="Haridas S."/>
            <person name="Hughes K."/>
            <person name="Justo A."/>
            <person name="Karasinski D."/>
            <person name="Kautmanova I."/>
            <person name="Kiss B."/>
            <person name="Kocsube S."/>
            <person name="Kotiranta H."/>
            <person name="LaButti K.M."/>
            <person name="Lechner B.E."/>
            <person name="Liimatainen K."/>
            <person name="Lipzen A."/>
            <person name="Lukacs Z."/>
            <person name="Mihaltcheva S."/>
            <person name="Morgado L.N."/>
            <person name="Niskanen T."/>
            <person name="Noordeloos M.E."/>
            <person name="Ohm R.A."/>
            <person name="Ortiz-Santana B."/>
            <person name="Ovrebo C."/>
            <person name="Racz N."/>
            <person name="Riley R."/>
            <person name="Savchenko A."/>
            <person name="Shiryaev A."/>
            <person name="Soop K."/>
            <person name="Spirin V."/>
            <person name="Szebenyi C."/>
            <person name="Tomsovsky M."/>
            <person name="Tulloss R.E."/>
            <person name="Uehling J."/>
            <person name="Grigoriev I.V."/>
            <person name="Vagvolgyi C."/>
            <person name="Papp T."/>
            <person name="Martin F.M."/>
            <person name="Miettinen O."/>
            <person name="Hibbett D.S."/>
            <person name="Nagy L.G."/>
        </authorList>
    </citation>
    <scope>NUCLEOTIDE SEQUENCE [LARGE SCALE GENOMIC DNA]</scope>
    <source>
        <strain evidence="1 2">CBS 121175</strain>
    </source>
</reference>